<proteinExistence type="predicted"/>
<sequence length="419" mass="49670">MKKLTIKNIGPIKEVTFDIKKVNVFMGRQSSGKSTIAKILSFCSWVEKDISFHQSFQKYENKPSEFIKNIEIFHKMKGYFNEKSEICYVGDAVKISYINSTIEFEWLNTRYEYKRPKISYIPSERSVIILPEMEKVELPNNYLKSFLYDWLNSRRNYTPEKKFHILDTNVEYYYSEEDRNNHIVNNEYDIMLSQSSSGLQSVVSLLTMVDDLIVNLYNTDRETSSYELDSIKIEVTQSLIKKYIVEPFISKYVENNDNYEQATMIKTLNDSINNQSEDVIPLLEEYHKVRENLFKYHRTNLIIEEPEQNLFPATQKELTYQLLEYLNKSEYDHTMAITTHSPYILYAINNCMLTYLVKDKNEDSKLKNSMISPEDINIFEIEEGKNRSIQKENGLIGKNYFDQQMKEVMDDFYQSLNYL</sequence>
<organism evidence="1 2">
    <name type="scientific">Capnocytophaga cynodegmi</name>
    <dbReference type="NCBI Taxonomy" id="28189"/>
    <lineage>
        <taxon>Bacteria</taxon>
        <taxon>Pseudomonadati</taxon>
        <taxon>Bacteroidota</taxon>
        <taxon>Flavobacteriia</taxon>
        <taxon>Flavobacteriales</taxon>
        <taxon>Flavobacteriaceae</taxon>
        <taxon>Capnocytophaga</taxon>
    </lineage>
</organism>
<evidence type="ECO:0008006" key="3">
    <source>
        <dbReference type="Google" id="ProtNLM"/>
    </source>
</evidence>
<evidence type="ECO:0000313" key="1">
    <source>
        <dbReference type="EMBL" id="CEN38627.1"/>
    </source>
</evidence>
<dbReference type="AlphaFoldDB" id="A0A0B7HL67"/>
<accession>A0A0B7HL67</accession>
<dbReference type="PANTHER" id="PTHR43581">
    <property type="entry name" value="ATP/GTP PHOSPHATASE"/>
    <property type="match status" value="1"/>
</dbReference>
<dbReference type="InterPro" id="IPR027417">
    <property type="entry name" value="P-loop_NTPase"/>
</dbReference>
<evidence type="ECO:0000313" key="2">
    <source>
        <dbReference type="Proteomes" id="UP000038055"/>
    </source>
</evidence>
<dbReference type="EMBL" id="CDOD01000045">
    <property type="protein sequence ID" value="CEN38627.1"/>
    <property type="molecule type" value="Genomic_DNA"/>
</dbReference>
<dbReference type="Proteomes" id="UP000038055">
    <property type="component" value="Unassembled WGS sequence"/>
</dbReference>
<reference evidence="2" key="1">
    <citation type="submission" date="2015-01" db="EMBL/GenBank/DDBJ databases">
        <authorList>
            <person name="MANFREDI Pablo"/>
        </authorList>
    </citation>
    <scope>NUCLEOTIDE SEQUENCE [LARGE SCALE GENOMIC DNA]</scope>
    <source>
        <strain evidence="2">Ccyn2B</strain>
    </source>
</reference>
<dbReference type="Gene3D" id="3.40.50.300">
    <property type="entry name" value="P-loop containing nucleotide triphosphate hydrolases"/>
    <property type="match status" value="1"/>
</dbReference>
<dbReference type="RefSeq" id="WP_041993889.1">
    <property type="nucleotide sequence ID" value="NZ_CDOD01000045.1"/>
</dbReference>
<dbReference type="PANTHER" id="PTHR43581:SF2">
    <property type="entry name" value="EXCINUCLEASE ATPASE SUBUNIT"/>
    <property type="match status" value="1"/>
</dbReference>
<name>A0A0B7HL67_9FLAO</name>
<dbReference type="SUPFAM" id="SSF52540">
    <property type="entry name" value="P-loop containing nucleoside triphosphate hydrolases"/>
    <property type="match status" value="1"/>
</dbReference>
<gene>
    <name evidence="1" type="ORF">CCYN2B_50105</name>
</gene>
<protein>
    <recommendedName>
        <fullName evidence="3">AAA domain-containing protein</fullName>
    </recommendedName>
</protein>
<keyword evidence="2" id="KW-1185">Reference proteome</keyword>
<dbReference type="InterPro" id="IPR051396">
    <property type="entry name" value="Bact_Antivir_Def_Nuclease"/>
</dbReference>